<dbReference type="PANTHER" id="PTHR23521">
    <property type="entry name" value="TRANSPORTER MFS SUPERFAMILY"/>
    <property type="match status" value="1"/>
</dbReference>
<evidence type="ECO:0000256" key="4">
    <source>
        <dbReference type="ARBA" id="ARBA00023136"/>
    </source>
</evidence>
<feature type="transmembrane region" description="Helical" evidence="5">
    <location>
        <begin position="319"/>
        <end position="341"/>
    </location>
</feature>
<organism evidence="7 8">
    <name type="scientific">Arthrobacter hankyongi</name>
    <dbReference type="NCBI Taxonomy" id="2904801"/>
    <lineage>
        <taxon>Bacteria</taxon>
        <taxon>Bacillati</taxon>
        <taxon>Actinomycetota</taxon>
        <taxon>Actinomycetes</taxon>
        <taxon>Micrococcales</taxon>
        <taxon>Micrococcaceae</taxon>
        <taxon>Arthrobacter</taxon>
    </lineage>
</organism>
<dbReference type="PANTHER" id="PTHR23521:SF3">
    <property type="entry name" value="MFS TRANSPORTER"/>
    <property type="match status" value="1"/>
</dbReference>
<dbReference type="InterPro" id="IPR020846">
    <property type="entry name" value="MFS_dom"/>
</dbReference>
<reference evidence="7" key="1">
    <citation type="submission" date="2022-01" db="EMBL/GenBank/DDBJ databases">
        <authorList>
            <person name="Jo J.-H."/>
            <person name="Im W.-T."/>
        </authorList>
    </citation>
    <scope>NUCLEOTIDE SEQUENCE</scope>
    <source>
        <strain evidence="7">I2-34</strain>
    </source>
</reference>
<dbReference type="InterPro" id="IPR011701">
    <property type="entry name" value="MFS"/>
</dbReference>
<feature type="transmembrane region" description="Helical" evidence="5">
    <location>
        <begin position="117"/>
        <end position="138"/>
    </location>
</feature>
<dbReference type="InterPro" id="IPR036259">
    <property type="entry name" value="MFS_trans_sf"/>
</dbReference>
<dbReference type="SUPFAM" id="SSF103473">
    <property type="entry name" value="MFS general substrate transporter"/>
    <property type="match status" value="1"/>
</dbReference>
<keyword evidence="8" id="KW-1185">Reference proteome</keyword>
<evidence type="ECO:0000256" key="2">
    <source>
        <dbReference type="ARBA" id="ARBA00022692"/>
    </source>
</evidence>
<dbReference type="Gene3D" id="1.20.1250.20">
    <property type="entry name" value="MFS general substrate transporter like domains"/>
    <property type="match status" value="1"/>
</dbReference>
<evidence type="ECO:0000313" key="8">
    <source>
        <dbReference type="Proteomes" id="UP001165368"/>
    </source>
</evidence>
<evidence type="ECO:0000256" key="3">
    <source>
        <dbReference type="ARBA" id="ARBA00022989"/>
    </source>
</evidence>
<name>A0ABS9L7K7_9MICC</name>
<comment type="subcellular location">
    <subcellularLocation>
        <location evidence="1">Cell membrane</location>
        <topology evidence="1">Multi-pass membrane protein</topology>
    </subcellularLocation>
</comment>
<evidence type="ECO:0000259" key="6">
    <source>
        <dbReference type="PROSITE" id="PS50850"/>
    </source>
</evidence>
<keyword evidence="4 5" id="KW-0472">Membrane</keyword>
<gene>
    <name evidence="7" type="ORF">LVY72_11885</name>
</gene>
<comment type="caution">
    <text evidence="7">The sequence shown here is derived from an EMBL/GenBank/DDBJ whole genome shotgun (WGS) entry which is preliminary data.</text>
</comment>
<dbReference type="RefSeq" id="WP_237821080.1">
    <property type="nucleotide sequence ID" value="NZ_JAKLTQ010000007.1"/>
</dbReference>
<feature type="transmembrane region" description="Helical" evidence="5">
    <location>
        <begin position="258"/>
        <end position="280"/>
    </location>
</feature>
<dbReference type="Proteomes" id="UP001165368">
    <property type="component" value="Unassembled WGS sequence"/>
</dbReference>
<sequence length="384" mass="39480">MTLLAMSLWFSASFVGSLLVEERGLGPGVEGWLAVGVQIGFVAGALILAVSGLADAWPPQRIITVGSALAALSNLALLLAESAVAIVILRLLTGMCLAAVYPMAVKVVAGWFAARRGTALGLIIGALTLGSAMPHLAAGFDVSGWRPTIVVTSILALGAAGLAWRIRSGPHGIPSTRLNMRGAMASQRRPSVILSNLGYIGHMWELYAMWAWIALFLGHDGRLADLVPESPAVQLSAFTVIGIGAVGCYVGGRISDRFGATVAAGIAMLLSGGCAILLALGGSWPVPVVLGICLLWGFWAIADSAQFSALVSRHAPQEYVGAAVSIQLAAGYLVSLVTVWLTPGIADSHGWPAALVVLAAGPAVGVAAMGSLHILTKAKERQTA</sequence>
<evidence type="ECO:0000313" key="7">
    <source>
        <dbReference type="EMBL" id="MCG2622611.1"/>
    </source>
</evidence>
<feature type="transmembrane region" description="Helical" evidence="5">
    <location>
        <begin position="86"/>
        <end position="105"/>
    </location>
</feature>
<feature type="domain" description="Major facilitator superfamily (MFS) profile" evidence="6">
    <location>
        <begin position="1"/>
        <end position="379"/>
    </location>
</feature>
<protein>
    <submittedName>
        <fullName evidence="7">MFS transporter</fullName>
    </submittedName>
</protein>
<proteinExistence type="predicted"/>
<accession>A0ABS9L7K7</accession>
<evidence type="ECO:0000256" key="1">
    <source>
        <dbReference type="ARBA" id="ARBA00004651"/>
    </source>
</evidence>
<dbReference type="PROSITE" id="PS50850">
    <property type="entry name" value="MFS"/>
    <property type="match status" value="1"/>
</dbReference>
<feature type="transmembrane region" description="Helical" evidence="5">
    <location>
        <begin position="29"/>
        <end position="50"/>
    </location>
</feature>
<evidence type="ECO:0000256" key="5">
    <source>
        <dbReference type="SAM" id="Phobius"/>
    </source>
</evidence>
<keyword evidence="2 5" id="KW-0812">Transmembrane</keyword>
<feature type="transmembrane region" description="Helical" evidence="5">
    <location>
        <begin position="144"/>
        <end position="164"/>
    </location>
</feature>
<keyword evidence="3 5" id="KW-1133">Transmembrane helix</keyword>
<feature type="transmembrane region" description="Helical" evidence="5">
    <location>
        <begin position="191"/>
        <end position="213"/>
    </location>
</feature>
<dbReference type="EMBL" id="JAKLTQ010000007">
    <property type="protein sequence ID" value="MCG2622611.1"/>
    <property type="molecule type" value="Genomic_DNA"/>
</dbReference>
<feature type="transmembrane region" description="Helical" evidence="5">
    <location>
        <begin position="233"/>
        <end position="251"/>
    </location>
</feature>
<feature type="transmembrane region" description="Helical" evidence="5">
    <location>
        <begin position="286"/>
        <end position="307"/>
    </location>
</feature>
<feature type="transmembrane region" description="Helical" evidence="5">
    <location>
        <begin position="62"/>
        <end position="80"/>
    </location>
</feature>
<feature type="transmembrane region" description="Helical" evidence="5">
    <location>
        <begin position="353"/>
        <end position="375"/>
    </location>
</feature>
<dbReference type="Pfam" id="PF07690">
    <property type="entry name" value="MFS_1"/>
    <property type="match status" value="1"/>
</dbReference>